<dbReference type="InterPro" id="IPR001525">
    <property type="entry name" value="C5_MeTfrase"/>
</dbReference>
<reference evidence="3" key="2">
    <citation type="submission" date="2024-05" db="EMBL/GenBank/DDBJ databases">
        <authorList>
            <person name="Matrishin C.B."/>
            <person name="Kauffman K.M."/>
        </authorList>
    </citation>
    <scope>NUCLEOTIDE SEQUENCE</scope>
</reference>
<dbReference type="Pfam" id="PF00145">
    <property type="entry name" value="DNA_methylase"/>
    <property type="match status" value="1"/>
</dbReference>
<protein>
    <submittedName>
        <fullName evidence="3">Methyltransferase</fullName>
    </submittedName>
</protein>
<name>A0AAT9J9I9_9VIRU</name>
<accession>A0AAT9J9I9</accession>
<dbReference type="EMBL" id="BK068112">
    <property type="protein sequence ID" value="DBA56297.1"/>
    <property type="molecule type" value="Genomic_DNA"/>
</dbReference>
<organism evidence="3">
    <name type="scientific">Porphyromonas phage phage031a_D83T3</name>
    <dbReference type="NCBI Taxonomy" id="3154121"/>
    <lineage>
        <taxon>Viruses</taxon>
    </lineage>
</organism>
<dbReference type="SUPFAM" id="SSF53335">
    <property type="entry name" value="S-adenosyl-L-methionine-dependent methyltransferases"/>
    <property type="match status" value="1"/>
</dbReference>
<proteinExistence type="predicted"/>
<evidence type="ECO:0000313" key="3">
    <source>
        <dbReference type="EMBL" id="DBA56297.1"/>
    </source>
</evidence>
<dbReference type="GO" id="GO:0032259">
    <property type="term" value="P:methylation"/>
    <property type="evidence" value="ECO:0007669"/>
    <property type="project" value="UniProtKB-KW"/>
</dbReference>
<keyword evidence="1 3" id="KW-0489">Methyltransferase</keyword>
<reference evidence="3" key="1">
    <citation type="journal article" date="2023" name="Microbiome">
        <title>Phages are unrecognized players in the ecology of the oral pathogen Porphyromonas gingivalis.</title>
        <authorList>
            <person name="Matrishin C.B."/>
            <person name="Haase E.M."/>
            <person name="Dewhirst F.E."/>
            <person name="Mark Welch J.L."/>
            <person name="Miranda-Sanchez F."/>
            <person name="Chen T."/>
            <person name="MacFarland D.C."/>
            <person name="Kauffman K.M."/>
        </authorList>
    </citation>
    <scope>NUCLEOTIDE SEQUENCE</scope>
</reference>
<dbReference type="GO" id="GO:0008168">
    <property type="term" value="F:methyltransferase activity"/>
    <property type="evidence" value="ECO:0007669"/>
    <property type="project" value="UniProtKB-KW"/>
</dbReference>
<evidence type="ECO:0000256" key="1">
    <source>
        <dbReference type="ARBA" id="ARBA00022603"/>
    </source>
</evidence>
<sequence>MQYGNGTPSDKRLPAPTVTTNPKHQLVFIRRRQFLVNPQYSSSGASVDKPSFTLIARMDKRPPSIVSAEDGIAEIAIQAGDTPAMIKIKEFMRIYGIVDIKMRMLRVHELKRIMGFPGNYILVGTIADQKKFIGNAVETNTACAMTVSLWMALQQYEKVA</sequence>
<evidence type="ECO:0000256" key="2">
    <source>
        <dbReference type="ARBA" id="ARBA00022679"/>
    </source>
</evidence>
<keyword evidence="2" id="KW-0808">Transferase</keyword>
<dbReference type="Gene3D" id="3.90.120.10">
    <property type="entry name" value="DNA Methylase, subunit A, domain 2"/>
    <property type="match status" value="1"/>
</dbReference>
<dbReference type="InterPro" id="IPR029063">
    <property type="entry name" value="SAM-dependent_MTases_sf"/>
</dbReference>